<dbReference type="PANTHER" id="PTHR45626:SF17">
    <property type="entry name" value="HELICASE-LIKE TRANSCRIPTION FACTOR"/>
    <property type="match status" value="1"/>
</dbReference>
<feature type="compositionally biased region" description="Polar residues" evidence="9">
    <location>
        <begin position="34"/>
        <end position="44"/>
    </location>
</feature>
<dbReference type="InterPro" id="IPR014001">
    <property type="entry name" value="Helicase_ATP-bd"/>
</dbReference>
<dbReference type="VEuPathDB" id="FungiDB:PV09_06734"/>
<dbReference type="InterPro" id="IPR000330">
    <property type="entry name" value="SNF2_N"/>
</dbReference>
<accession>A0A0D2A5S5</accession>
<dbReference type="RefSeq" id="XP_016211759.1">
    <property type="nucleotide sequence ID" value="XM_016360420.1"/>
</dbReference>
<dbReference type="CDD" id="cd18008">
    <property type="entry name" value="DEXDc_SHPRH-like"/>
    <property type="match status" value="1"/>
</dbReference>
<dbReference type="EMBL" id="KN847552">
    <property type="protein sequence ID" value="KIW01890.1"/>
    <property type="molecule type" value="Genomic_DNA"/>
</dbReference>
<evidence type="ECO:0000256" key="3">
    <source>
        <dbReference type="ARBA" id="ARBA00022741"/>
    </source>
</evidence>
<evidence type="ECO:0000256" key="9">
    <source>
        <dbReference type="SAM" id="MobiDB-lite"/>
    </source>
</evidence>
<dbReference type="Proteomes" id="UP000053259">
    <property type="component" value="Unassembled WGS sequence"/>
</dbReference>
<feature type="region of interest" description="Disordered" evidence="9">
    <location>
        <begin position="1312"/>
        <end position="1340"/>
    </location>
</feature>
<dbReference type="GO" id="GO:0016787">
    <property type="term" value="F:hydrolase activity"/>
    <property type="evidence" value="ECO:0007669"/>
    <property type="project" value="UniProtKB-KW"/>
</dbReference>
<dbReference type="PROSITE" id="PS51194">
    <property type="entry name" value="HELICASE_CTER"/>
    <property type="match status" value="1"/>
</dbReference>
<dbReference type="HOGENOM" id="CLU_000315_3_1_1"/>
<evidence type="ECO:0000256" key="1">
    <source>
        <dbReference type="ARBA" id="ARBA00007025"/>
    </source>
</evidence>
<feature type="domain" description="Helicase C-terminal" evidence="11">
    <location>
        <begin position="1142"/>
        <end position="1291"/>
    </location>
</feature>
<dbReference type="InterPro" id="IPR027417">
    <property type="entry name" value="P-loop_NTPase"/>
</dbReference>
<feature type="compositionally biased region" description="Basic and acidic residues" evidence="9">
    <location>
        <begin position="221"/>
        <end position="231"/>
    </location>
</feature>
<protein>
    <submittedName>
        <fullName evidence="12">Uncharacterized protein</fullName>
    </submittedName>
</protein>
<dbReference type="Gene3D" id="3.30.40.10">
    <property type="entry name" value="Zinc/RING finger domain, C3HC4 (zinc finger)"/>
    <property type="match status" value="1"/>
</dbReference>
<keyword evidence="4" id="KW-0863">Zinc-finger</keyword>
<dbReference type="RefSeq" id="XP_016211760.1">
    <property type="nucleotide sequence ID" value="XM_016360421.1"/>
</dbReference>
<dbReference type="SUPFAM" id="SSF57850">
    <property type="entry name" value="RING/U-box"/>
    <property type="match status" value="1"/>
</dbReference>
<keyword evidence="6" id="KW-0347">Helicase</keyword>
<dbReference type="SMART" id="SM00487">
    <property type="entry name" value="DEXDc"/>
    <property type="match status" value="1"/>
</dbReference>
<feature type="region of interest" description="Disordered" evidence="9">
    <location>
        <begin position="376"/>
        <end position="441"/>
    </location>
</feature>
<evidence type="ECO:0000313" key="12">
    <source>
        <dbReference type="EMBL" id="KIW01890.1"/>
    </source>
</evidence>
<feature type="compositionally biased region" description="Basic and acidic residues" evidence="9">
    <location>
        <begin position="425"/>
        <end position="441"/>
    </location>
</feature>
<dbReference type="GO" id="GO:0005524">
    <property type="term" value="F:ATP binding"/>
    <property type="evidence" value="ECO:0007669"/>
    <property type="project" value="UniProtKB-KW"/>
</dbReference>
<sequence>MIPDGAVVLDLDECPALGHQSAEGMTLVNHEPVSEQTAGRSTFPPTSPAPEHTSAGGLGSDICGVAETEAGDGENGSLGQRTKQTIRETLQSARKSVAQILKARQLAAREAQAGQTHVAANEQQSEAAGLLFSTPRSRSRDSRLSCQREVCNDQFGPCSEPKRDVTTGTLLVAGSYASGEGTRSNRDNNGFFNNASSSLLEEPNNPTYPDAAEQAGPQDLEDGKNHVKDDGSCLYDSDEGLFVPYDDNRSPGKDIEDGDVDAEGDAVAMEIREDDEFSALETRYKDVLRQINEKKAVSELSSLEEVEFLRLEKEYLTAAWRRQNYHKSSDRQESEEMSASPNFNVTVEDVDDSSDEFFNALGGYREMEPTKVIDSGDYEHTQDSFDQEASKTTEKRGEAIEEPGVHRLRKRKRGTGAAPPRKRHSEGDKSQEKDKEKAEKDCVEKNCTKEKKKGKRSRTKAVPRVSNPLLNIGSLLTSNIIHDARGNENLGTLPVLSTTNRSLALKRLVASLPPEHRAAARIDKRALLDAMRDFSTCRSIKIVPGEDGGYLLKGMVTPLKPHQLTGAAFMRRREKDTIEPRGGICGDQMGLGKTVTMIANILDGMPSKGEEGPKTTLIVATNALVHQWYSEIEKHTKPMRNGKHPLKVLIYTHKTSLVSNSATDCLLTFDAVLTTYSEVRKSYPKSKIPVELQTAEEKKAWWNTYYEANRGLLHRVKFLRVVLDEAQHIKNHKSHTFIASFGLEAEFRWALSGTPIQNSAQELYPYFKFLRVEQTGSHKIFCHNYIGTSSTPSELGLLRLNQILNRIMIRRTHRDKVLGKPIVTLPKATEQIRWVKFNALERTIYELVRSRMIKHVNQLSRSRKLEAHYRNVLTMLLRLRQLTDHVLLVETVMRDLVEREDYEKIYDLALIEGSQPKDCLRIRHIRRIRAMMAKGAKEYENCSNRNSFPGVGGMNKPYGKSILEPHEAKKDSDDGYEDDDDLELLSDYEGVGGSHGLQFNFLKYLKTLRKDEDLHKLNGRAICAYCGGRPEDPHVTSCYHIYCSACLELMMTEDAEVGLDGPRCRECGAVFTGTSPCDSMDFDRLDRAPRNHLPPPARRSEKEGDGEDVLASEKEEKGHGKRHDWIDQEGDDILPSAKTVEIKAQILNWIAENPKVKIVVFTQFLNMIRILEKVCRAEGWGYTSYHGSIPQDLRQHNIERFRDEPQVMVLLMSLKTGGVGLNLTMAQKVIIVDPWWNSSVEQQAFCRVFRIGQDQQTSLTRLAVEHTVDQNIIEMQQRKQEEIDLVIDGKPNRRLNIKELLELFGDDVGEDEDGQPFIMVKDQQTRPNPWADDEGFQDEE</sequence>
<keyword evidence="13" id="KW-1185">Reference proteome</keyword>
<dbReference type="GO" id="GO:0008094">
    <property type="term" value="F:ATP-dependent activity, acting on DNA"/>
    <property type="evidence" value="ECO:0007669"/>
    <property type="project" value="TreeGrafter"/>
</dbReference>
<dbReference type="PROSITE" id="PS00518">
    <property type="entry name" value="ZF_RING_1"/>
    <property type="match status" value="1"/>
</dbReference>
<gene>
    <name evidence="12" type="ORF">PV09_06734</name>
</gene>
<dbReference type="InterPro" id="IPR001650">
    <property type="entry name" value="Helicase_C-like"/>
</dbReference>
<keyword evidence="3" id="KW-0547">Nucleotide-binding</keyword>
<dbReference type="SMART" id="SM00490">
    <property type="entry name" value="HELICc"/>
    <property type="match status" value="1"/>
</dbReference>
<dbReference type="PANTHER" id="PTHR45626">
    <property type="entry name" value="TRANSCRIPTION TERMINATION FACTOR 2-RELATED"/>
    <property type="match status" value="1"/>
</dbReference>
<feature type="region of interest" description="Disordered" evidence="9">
    <location>
        <begin position="324"/>
        <end position="351"/>
    </location>
</feature>
<evidence type="ECO:0000256" key="7">
    <source>
        <dbReference type="ARBA" id="ARBA00022833"/>
    </source>
</evidence>
<dbReference type="Pfam" id="PF00271">
    <property type="entry name" value="Helicase_C"/>
    <property type="match status" value="1"/>
</dbReference>
<evidence type="ECO:0000259" key="11">
    <source>
        <dbReference type="PROSITE" id="PS51194"/>
    </source>
</evidence>
<dbReference type="GO" id="GO:0004386">
    <property type="term" value="F:helicase activity"/>
    <property type="evidence" value="ECO:0007669"/>
    <property type="project" value="UniProtKB-KW"/>
</dbReference>
<reference evidence="12 13" key="1">
    <citation type="submission" date="2015-01" db="EMBL/GenBank/DDBJ databases">
        <title>The Genome Sequence of Ochroconis gallopava CBS43764.</title>
        <authorList>
            <consortium name="The Broad Institute Genomics Platform"/>
            <person name="Cuomo C."/>
            <person name="de Hoog S."/>
            <person name="Gorbushina A."/>
            <person name="Stielow B."/>
            <person name="Teixiera M."/>
            <person name="Abouelleil A."/>
            <person name="Chapman S.B."/>
            <person name="Priest M."/>
            <person name="Young S.K."/>
            <person name="Wortman J."/>
            <person name="Nusbaum C."/>
            <person name="Birren B."/>
        </authorList>
    </citation>
    <scope>NUCLEOTIDE SEQUENCE [LARGE SCALE GENOMIC DNA]</scope>
    <source>
        <strain evidence="12 13">CBS 43764</strain>
    </source>
</reference>
<evidence type="ECO:0000256" key="6">
    <source>
        <dbReference type="ARBA" id="ARBA00022806"/>
    </source>
</evidence>
<feature type="compositionally biased region" description="Basic and acidic residues" evidence="9">
    <location>
        <begin position="377"/>
        <end position="405"/>
    </location>
</feature>
<dbReference type="InterPro" id="IPR050628">
    <property type="entry name" value="SNF2_RAD54_helicase_TF"/>
</dbReference>
<dbReference type="STRING" id="253628.A0A0D2A5S5"/>
<dbReference type="InterPro" id="IPR049730">
    <property type="entry name" value="SNF2/RAD54-like_C"/>
</dbReference>
<dbReference type="GeneID" id="27314707"/>
<feature type="region of interest" description="Disordered" evidence="9">
    <location>
        <begin position="1084"/>
        <end position="1127"/>
    </location>
</feature>
<dbReference type="EMBL" id="KN847552">
    <property type="protein sequence ID" value="KIW01891.1"/>
    <property type="molecule type" value="Genomic_DNA"/>
</dbReference>
<dbReference type="GO" id="GO:0005634">
    <property type="term" value="C:nucleus"/>
    <property type="evidence" value="ECO:0007669"/>
    <property type="project" value="TreeGrafter"/>
</dbReference>
<feature type="region of interest" description="Disordered" evidence="9">
    <location>
        <begin position="32"/>
        <end position="83"/>
    </location>
</feature>
<evidence type="ECO:0000256" key="2">
    <source>
        <dbReference type="ARBA" id="ARBA00022723"/>
    </source>
</evidence>
<evidence type="ECO:0000259" key="10">
    <source>
        <dbReference type="PROSITE" id="PS51192"/>
    </source>
</evidence>
<name>A0A0D2A5S5_9PEZI</name>
<evidence type="ECO:0000256" key="4">
    <source>
        <dbReference type="ARBA" id="ARBA00022771"/>
    </source>
</evidence>
<dbReference type="SUPFAM" id="SSF52540">
    <property type="entry name" value="P-loop containing nucleoside triphosphate hydrolases"/>
    <property type="match status" value="2"/>
</dbReference>
<proteinExistence type="inferred from homology"/>
<feature type="compositionally biased region" description="Basic residues" evidence="9">
    <location>
        <begin position="406"/>
        <end position="424"/>
    </location>
</feature>
<keyword evidence="2" id="KW-0479">Metal-binding</keyword>
<dbReference type="GO" id="GO:0006281">
    <property type="term" value="P:DNA repair"/>
    <property type="evidence" value="ECO:0007669"/>
    <property type="project" value="TreeGrafter"/>
</dbReference>
<dbReference type="InterPro" id="IPR013083">
    <property type="entry name" value="Znf_RING/FYVE/PHD"/>
</dbReference>
<evidence type="ECO:0000313" key="13">
    <source>
        <dbReference type="Proteomes" id="UP000053259"/>
    </source>
</evidence>
<dbReference type="InterPro" id="IPR017907">
    <property type="entry name" value="Znf_RING_CS"/>
</dbReference>
<dbReference type="InterPro" id="IPR038718">
    <property type="entry name" value="SNF2-like_sf"/>
</dbReference>
<keyword evidence="5" id="KW-0378">Hydrolase</keyword>
<dbReference type="Gene3D" id="3.40.50.10810">
    <property type="entry name" value="Tandem AAA-ATPase domain"/>
    <property type="match status" value="1"/>
</dbReference>
<feature type="region of interest" description="Disordered" evidence="9">
    <location>
        <begin position="177"/>
        <end position="231"/>
    </location>
</feature>
<comment type="similarity">
    <text evidence="1">Belongs to the SNF2/RAD54 helicase family.</text>
</comment>
<feature type="compositionally biased region" description="Polar residues" evidence="9">
    <location>
        <begin position="187"/>
        <end position="207"/>
    </location>
</feature>
<dbReference type="Pfam" id="PF00176">
    <property type="entry name" value="SNF2-rel_dom"/>
    <property type="match status" value="1"/>
</dbReference>
<organism evidence="12 13">
    <name type="scientific">Verruconis gallopava</name>
    <dbReference type="NCBI Taxonomy" id="253628"/>
    <lineage>
        <taxon>Eukaryota</taxon>
        <taxon>Fungi</taxon>
        <taxon>Dikarya</taxon>
        <taxon>Ascomycota</taxon>
        <taxon>Pezizomycotina</taxon>
        <taxon>Dothideomycetes</taxon>
        <taxon>Pleosporomycetidae</taxon>
        <taxon>Venturiales</taxon>
        <taxon>Sympoventuriaceae</taxon>
        <taxon>Verruconis</taxon>
    </lineage>
</organism>
<keyword evidence="7" id="KW-0862">Zinc</keyword>
<feature type="compositionally biased region" description="Acidic residues" evidence="9">
    <location>
        <begin position="1331"/>
        <end position="1340"/>
    </location>
</feature>
<evidence type="ECO:0000256" key="8">
    <source>
        <dbReference type="ARBA" id="ARBA00022840"/>
    </source>
</evidence>
<dbReference type="OrthoDB" id="448448at2759"/>
<evidence type="ECO:0000256" key="5">
    <source>
        <dbReference type="ARBA" id="ARBA00022801"/>
    </source>
</evidence>
<dbReference type="Gene3D" id="3.40.50.300">
    <property type="entry name" value="P-loop containing nucleotide triphosphate hydrolases"/>
    <property type="match status" value="1"/>
</dbReference>
<dbReference type="PROSITE" id="PS51192">
    <property type="entry name" value="HELICASE_ATP_BIND_1"/>
    <property type="match status" value="1"/>
</dbReference>
<dbReference type="CDD" id="cd18793">
    <property type="entry name" value="SF2_C_SNF"/>
    <property type="match status" value="1"/>
</dbReference>
<feature type="compositionally biased region" description="Basic and acidic residues" evidence="9">
    <location>
        <begin position="1111"/>
        <end position="1126"/>
    </location>
</feature>
<feature type="domain" description="Helicase ATP-binding" evidence="10">
    <location>
        <begin position="574"/>
        <end position="773"/>
    </location>
</feature>
<keyword evidence="8" id="KW-0067">ATP-binding</keyword>
<dbReference type="GO" id="GO:0008270">
    <property type="term" value="F:zinc ion binding"/>
    <property type="evidence" value="ECO:0007669"/>
    <property type="project" value="UniProtKB-KW"/>
</dbReference>